<proteinExistence type="predicted"/>
<feature type="compositionally biased region" description="Polar residues" evidence="6">
    <location>
        <begin position="1"/>
        <end position="12"/>
    </location>
</feature>
<evidence type="ECO:0000256" key="6">
    <source>
        <dbReference type="SAM" id="MobiDB-lite"/>
    </source>
</evidence>
<dbReference type="PANTHER" id="PTHR46481:SF10">
    <property type="entry name" value="ZINC FINGER BED DOMAIN-CONTAINING PROTEIN 39"/>
    <property type="match status" value="1"/>
</dbReference>
<feature type="compositionally biased region" description="Acidic residues" evidence="6">
    <location>
        <begin position="16"/>
        <end position="27"/>
    </location>
</feature>
<protein>
    <recommendedName>
        <fullName evidence="9">BED-type domain-containing protein</fullName>
    </recommendedName>
</protein>
<evidence type="ECO:0008006" key="9">
    <source>
        <dbReference type="Google" id="ProtNLM"/>
    </source>
</evidence>
<accession>A0A1D1VEQ5</accession>
<reference evidence="7 8" key="1">
    <citation type="journal article" date="2016" name="Nat. Commun.">
        <title>Extremotolerant tardigrade genome and improved radiotolerance of human cultured cells by tardigrade-unique protein.</title>
        <authorList>
            <person name="Hashimoto T."/>
            <person name="Horikawa D.D."/>
            <person name="Saito Y."/>
            <person name="Kuwahara H."/>
            <person name="Kozuka-Hata H."/>
            <person name="Shin-I T."/>
            <person name="Minakuchi Y."/>
            <person name="Ohishi K."/>
            <person name="Motoyama A."/>
            <person name="Aizu T."/>
            <person name="Enomoto A."/>
            <person name="Kondo K."/>
            <person name="Tanaka S."/>
            <person name="Hara Y."/>
            <person name="Koshikawa S."/>
            <person name="Sagara H."/>
            <person name="Miura T."/>
            <person name="Yokobori S."/>
            <person name="Miyagawa K."/>
            <person name="Suzuki Y."/>
            <person name="Kubo T."/>
            <person name="Oyama M."/>
            <person name="Kohara Y."/>
            <person name="Fujiyama A."/>
            <person name="Arakawa K."/>
            <person name="Katayama T."/>
            <person name="Toyoda A."/>
            <person name="Kunieda T."/>
        </authorList>
    </citation>
    <scope>NUCLEOTIDE SEQUENCE [LARGE SCALE GENOMIC DNA]</scope>
    <source>
        <strain evidence="7 8">YOKOZUNA-1</strain>
    </source>
</reference>
<comment type="subcellular location">
    <subcellularLocation>
        <location evidence="1">Nucleus</location>
    </subcellularLocation>
</comment>
<name>A0A1D1VEQ5_RAMVA</name>
<dbReference type="GO" id="GO:0005634">
    <property type="term" value="C:nucleus"/>
    <property type="evidence" value="ECO:0007669"/>
    <property type="project" value="UniProtKB-SubCell"/>
</dbReference>
<dbReference type="EMBL" id="BDGG01000005">
    <property type="protein sequence ID" value="GAV00120.1"/>
    <property type="molecule type" value="Genomic_DNA"/>
</dbReference>
<gene>
    <name evidence="7" type="primary">RvY_11012-1</name>
    <name evidence="7" type="synonym">RvY_11012.1</name>
    <name evidence="7" type="ORF">RvY_11012</name>
</gene>
<feature type="region of interest" description="Disordered" evidence="6">
    <location>
        <begin position="1"/>
        <end position="27"/>
    </location>
</feature>
<evidence type="ECO:0000256" key="5">
    <source>
        <dbReference type="ARBA" id="ARBA00023242"/>
    </source>
</evidence>
<evidence type="ECO:0000256" key="1">
    <source>
        <dbReference type="ARBA" id="ARBA00004123"/>
    </source>
</evidence>
<dbReference type="AlphaFoldDB" id="A0A1D1VEQ5"/>
<dbReference type="GO" id="GO:0008270">
    <property type="term" value="F:zinc ion binding"/>
    <property type="evidence" value="ECO:0007669"/>
    <property type="project" value="UniProtKB-KW"/>
</dbReference>
<evidence type="ECO:0000256" key="3">
    <source>
        <dbReference type="ARBA" id="ARBA00022771"/>
    </source>
</evidence>
<keyword evidence="8" id="KW-1185">Reference proteome</keyword>
<evidence type="ECO:0000256" key="2">
    <source>
        <dbReference type="ARBA" id="ARBA00022723"/>
    </source>
</evidence>
<evidence type="ECO:0000256" key="4">
    <source>
        <dbReference type="ARBA" id="ARBA00022833"/>
    </source>
</evidence>
<evidence type="ECO:0000313" key="7">
    <source>
        <dbReference type="EMBL" id="GAV00120.1"/>
    </source>
</evidence>
<keyword evidence="3" id="KW-0863">Zinc-finger</keyword>
<dbReference type="InterPro" id="IPR052035">
    <property type="entry name" value="ZnF_BED_domain_contain"/>
</dbReference>
<keyword evidence="4" id="KW-0862">Zinc</keyword>
<sequence>MGSRESSWNRTRNNNDDDDPHDDLDDEVAELELNFGHFTKSTGKDGKIAAKCNYCSTTCKNVQGTSDWHYRKKNGHPPKLKDAVESKLIPEAFRAKQKDESQIMSKSETTRYTNNLTEWIVCTAKPIGTVDEPHFVRMINGLNPSYKVPLRAYHEISKTGYNL</sequence>
<evidence type="ECO:0000313" key="8">
    <source>
        <dbReference type="Proteomes" id="UP000186922"/>
    </source>
</evidence>
<dbReference type="PANTHER" id="PTHR46481">
    <property type="entry name" value="ZINC FINGER BED DOMAIN-CONTAINING PROTEIN 4"/>
    <property type="match status" value="1"/>
</dbReference>
<comment type="caution">
    <text evidence="7">The sequence shown here is derived from an EMBL/GenBank/DDBJ whole genome shotgun (WGS) entry which is preliminary data.</text>
</comment>
<dbReference type="Proteomes" id="UP000186922">
    <property type="component" value="Unassembled WGS sequence"/>
</dbReference>
<keyword evidence="5" id="KW-0539">Nucleus</keyword>
<keyword evidence="2" id="KW-0479">Metal-binding</keyword>
<organism evidence="7 8">
    <name type="scientific">Ramazzottius varieornatus</name>
    <name type="common">Water bear</name>
    <name type="synonym">Tardigrade</name>
    <dbReference type="NCBI Taxonomy" id="947166"/>
    <lineage>
        <taxon>Eukaryota</taxon>
        <taxon>Metazoa</taxon>
        <taxon>Ecdysozoa</taxon>
        <taxon>Tardigrada</taxon>
        <taxon>Eutardigrada</taxon>
        <taxon>Parachela</taxon>
        <taxon>Hypsibioidea</taxon>
        <taxon>Ramazzottiidae</taxon>
        <taxon>Ramazzottius</taxon>
    </lineage>
</organism>